<dbReference type="OrthoDB" id="5292580at2"/>
<dbReference type="Pfam" id="PF13852">
    <property type="entry name" value="DUF4197"/>
    <property type="match status" value="1"/>
</dbReference>
<name>A0A4R1BAI1_9PROT</name>
<protein>
    <submittedName>
        <fullName evidence="1">DUF4197 domain-containing protein</fullName>
    </submittedName>
</protein>
<comment type="caution">
    <text evidence="1">The sequence shown here is derived from an EMBL/GenBank/DDBJ whole genome shotgun (WGS) entry which is preliminary data.</text>
</comment>
<dbReference type="EMBL" id="SJZB01000035">
    <property type="protein sequence ID" value="TCJ13937.1"/>
    <property type="molecule type" value="Genomic_DNA"/>
</dbReference>
<dbReference type="InterPro" id="IPR025245">
    <property type="entry name" value="DUF4197"/>
</dbReference>
<dbReference type="AlphaFoldDB" id="A0A4R1BAI1"/>
<sequence length="248" mass="25821">MAVSGPARADLTDVLKSVLEANTGSSSTATASTPTATSVAATTTLSQTDVVAGLKEALAKGAKDAVASLGKDGGFLNNAGVKIPMPDSMATIDKALRSLGQGKYADQFVVAMNQAAEKAVPEAAGILSDAIRDMTLEDAQAILKGPDDAATQYFRKKSEAKLAERFKPIVSQATDQAGVTYAYKKMVKKAGSWAGLLGAGNEDLDGYVTQKSLDGLFKMVAEEEKNIRANPVARTTDLLKKVFGSLSK</sequence>
<evidence type="ECO:0000313" key="2">
    <source>
        <dbReference type="Proteomes" id="UP000295443"/>
    </source>
</evidence>
<keyword evidence="2" id="KW-1185">Reference proteome</keyword>
<evidence type="ECO:0000313" key="1">
    <source>
        <dbReference type="EMBL" id="TCJ13937.1"/>
    </source>
</evidence>
<gene>
    <name evidence="1" type="ORF">EZJ19_09745</name>
</gene>
<organism evidence="1 2">
    <name type="scientific">Parasulfuritortus cantonensis</name>
    <dbReference type="NCBI Taxonomy" id="2528202"/>
    <lineage>
        <taxon>Bacteria</taxon>
        <taxon>Pseudomonadati</taxon>
        <taxon>Pseudomonadota</taxon>
        <taxon>Betaproteobacteria</taxon>
        <taxon>Nitrosomonadales</taxon>
        <taxon>Thiobacillaceae</taxon>
        <taxon>Parasulfuritortus</taxon>
    </lineage>
</organism>
<reference evidence="1 2" key="1">
    <citation type="submission" date="2019-03" db="EMBL/GenBank/DDBJ databases">
        <title>Genome sequence of Thiobacillaceae bacterium LSR1, a sulfur-oxidizing bacterium isolated from freshwater sediment.</title>
        <authorList>
            <person name="Li S."/>
        </authorList>
    </citation>
    <scope>NUCLEOTIDE SEQUENCE [LARGE SCALE GENOMIC DNA]</scope>
    <source>
        <strain evidence="1 2">LSR1</strain>
    </source>
</reference>
<dbReference type="Proteomes" id="UP000295443">
    <property type="component" value="Unassembled WGS sequence"/>
</dbReference>
<proteinExistence type="predicted"/>
<accession>A0A4R1BAI1</accession>